<comment type="pathway">
    <text evidence="2 11">Amino-acid degradation; L-lysine degradation via saccharopine pathway; glutaryl-CoA from L-lysine: step 6/6.</text>
</comment>
<keyword evidence="8 11" id="KW-0450">Lipoyl</keyword>
<gene>
    <name evidence="15" type="ordered locus">Oter_4191</name>
</gene>
<evidence type="ECO:0000256" key="7">
    <source>
        <dbReference type="ARBA" id="ARBA00022679"/>
    </source>
</evidence>
<feature type="region of interest" description="Disordered" evidence="12">
    <location>
        <begin position="190"/>
        <end position="221"/>
    </location>
</feature>
<evidence type="ECO:0000313" key="16">
    <source>
        <dbReference type="Proteomes" id="UP000007013"/>
    </source>
</evidence>
<dbReference type="NCBIfam" id="TIGR01347">
    <property type="entry name" value="sucB"/>
    <property type="match status" value="1"/>
</dbReference>
<comment type="cofactor">
    <cofactor evidence="11">
        <name>(R)-lipoate</name>
        <dbReference type="ChEBI" id="CHEBI:83088"/>
    </cofactor>
    <text evidence="11">Binds 1 lipoyl cofactor covalently.</text>
</comment>
<dbReference type="InterPro" id="IPR036625">
    <property type="entry name" value="E3-bd_dom_sf"/>
</dbReference>
<dbReference type="PROSITE" id="PS51826">
    <property type="entry name" value="PSBD"/>
    <property type="match status" value="1"/>
</dbReference>
<dbReference type="RefSeq" id="WP_012376992.1">
    <property type="nucleotide sequence ID" value="NC_010571.1"/>
</dbReference>
<dbReference type="GO" id="GO:0006099">
    <property type="term" value="P:tricarboxylic acid cycle"/>
    <property type="evidence" value="ECO:0007669"/>
    <property type="project" value="UniProtKB-UniRule"/>
</dbReference>
<keyword evidence="7 11" id="KW-0808">Transferase</keyword>
<evidence type="ECO:0000256" key="8">
    <source>
        <dbReference type="ARBA" id="ARBA00022823"/>
    </source>
</evidence>
<dbReference type="InterPro" id="IPR006255">
    <property type="entry name" value="SucB"/>
</dbReference>
<comment type="catalytic activity">
    <reaction evidence="10 11">
        <text>N(6)-[(R)-dihydrolipoyl]-L-lysyl-[protein] + succinyl-CoA = N(6)-[(R)-S(8)-succinyldihydrolipoyl]-L-lysyl-[protein] + CoA</text>
        <dbReference type="Rhea" id="RHEA:15213"/>
        <dbReference type="Rhea" id="RHEA-COMP:10475"/>
        <dbReference type="Rhea" id="RHEA-COMP:20092"/>
        <dbReference type="ChEBI" id="CHEBI:57287"/>
        <dbReference type="ChEBI" id="CHEBI:57292"/>
        <dbReference type="ChEBI" id="CHEBI:83100"/>
        <dbReference type="ChEBI" id="CHEBI:83120"/>
        <dbReference type="EC" id="2.3.1.61"/>
    </reaction>
</comment>
<dbReference type="EC" id="2.3.1.61" evidence="4 11"/>
<dbReference type="Pfam" id="PF00198">
    <property type="entry name" value="2-oxoacid_dh"/>
    <property type="match status" value="1"/>
</dbReference>
<dbReference type="STRING" id="452637.Oter_4191"/>
<accession>B1ZNX5</accession>
<evidence type="ECO:0000256" key="10">
    <source>
        <dbReference type="ARBA" id="ARBA00052761"/>
    </source>
</evidence>
<feature type="compositionally biased region" description="Low complexity" evidence="12">
    <location>
        <begin position="82"/>
        <end position="97"/>
    </location>
</feature>
<evidence type="ECO:0000256" key="2">
    <source>
        <dbReference type="ARBA" id="ARBA00005145"/>
    </source>
</evidence>
<evidence type="ECO:0000256" key="3">
    <source>
        <dbReference type="ARBA" id="ARBA00007317"/>
    </source>
</evidence>
<dbReference type="HOGENOM" id="CLU_016733_0_0_0"/>
<evidence type="ECO:0000256" key="5">
    <source>
        <dbReference type="ARBA" id="ARBA00019511"/>
    </source>
</evidence>
<feature type="domain" description="Peripheral subunit-binding (PSBD)" evidence="14">
    <location>
        <begin position="143"/>
        <end position="180"/>
    </location>
</feature>
<keyword evidence="6 11" id="KW-0816">Tricarboxylic acid cycle</keyword>
<dbReference type="EMBL" id="CP001032">
    <property type="protein sequence ID" value="ACB77464.1"/>
    <property type="molecule type" value="Genomic_DNA"/>
</dbReference>
<dbReference type="UniPathway" id="UPA00868">
    <property type="reaction ID" value="UER00840"/>
</dbReference>
<dbReference type="InterPro" id="IPR023213">
    <property type="entry name" value="CAT-like_dom_sf"/>
</dbReference>
<dbReference type="Gene3D" id="3.30.559.10">
    <property type="entry name" value="Chloramphenicol acetyltransferase-like domain"/>
    <property type="match status" value="1"/>
</dbReference>
<sequence length="443" mass="46073">MPNLEVKIPPMGESIISGVLAKWHVNNGDVVQKDQPLFELETDKITSEGTAEAAGRITLSVEAGAEVKIGQVVATIDTAAAGAATPSSRPAPGATATGQDGTPTSALPNPYAPPGTAQAASAIAKSPGAGAGQPTPAPKSLGTESPAVRRLAAETGVDPAKVSGTGKAGRVTKGDMLAAAESKSAAPTIVAGVADPGPGSPSPATTASSRAQRQTRRKMSPLRQKIAQRLVAAQQEAAMLTTFNEVDMSHVMVLRAKYQDDFVKRHGIKLGFMSFFLKAAVHALREVPAVNAQIDGDSIVENHFYDIGVAVSTDRGLMVPVIRDCDTIGMADMEKQIATAATKARDGKITLADLEGGVFTITNGGIFGSMLSTPIINPPQSAILGMHAINERPVAVNGQVVIRPMMYLALSYDHRLVDGKQAVTFLVRVKQAIEDPTRLVLGI</sequence>
<comment type="function">
    <text evidence="1 11">E2 component of the 2-oxoglutarate dehydrogenase (OGDH) complex which catalyzes the second step in the conversion of 2-oxoglutarate to succinyl-CoA and CO(2).</text>
</comment>
<dbReference type="PROSITE" id="PS50968">
    <property type="entry name" value="BIOTINYL_LIPOYL"/>
    <property type="match status" value="1"/>
</dbReference>
<dbReference type="InterPro" id="IPR050537">
    <property type="entry name" value="2-oxoacid_dehydrogenase"/>
</dbReference>
<evidence type="ECO:0000256" key="6">
    <source>
        <dbReference type="ARBA" id="ARBA00022532"/>
    </source>
</evidence>
<dbReference type="PANTHER" id="PTHR43416">
    <property type="entry name" value="DIHYDROLIPOYLLYSINE-RESIDUE SUCCINYLTRANSFERASE COMPONENT OF 2-OXOGLUTARATE DEHYDROGENASE COMPLEX, MITOCHONDRIAL-RELATED"/>
    <property type="match status" value="1"/>
</dbReference>
<dbReference type="KEGG" id="ote:Oter_4191"/>
<evidence type="ECO:0000256" key="1">
    <source>
        <dbReference type="ARBA" id="ARBA00004052"/>
    </source>
</evidence>
<reference evidence="15 16" key="1">
    <citation type="journal article" date="2011" name="J. Bacteriol.">
        <title>Genome sequence of the verrucomicrobium Opitutus terrae PB90-1, an abundant inhabitant of rice paddy soil ecosystems.</title>
        <authorList>
            <person name="van Passel M.W."/>
            <person name="Kant R."/>
            <person name="Palva A."/>
            <person name="Copeland A."/>
            <person name="Lucas S."/>
            <person name="Lapidus A."/>
            <person name="Glavina del Rio T."/>
            <person name="Pitluck S."/>
            <person name="Goltsman E."/>
            <person name="Clum A."/>
            <person name="Sun H."/>
            <person name="Schmutz J."/>
            <person name="Larimer F.W."/>
            <person name="Land M.L."/>
            <person name="Hauser L."/>
            <person name="Kyrpides N."/>
            <person name="Mikhailova N."/>
            <person name="Richardson P.P."/>
            <person name="Janssen P.H."/>
            <person name="de Vos W.M."/>
            <person name="Smidt H."/>
        </authorList>
    </citation>
    <scope>NUCLEOTIDE SEQUENCE [LARGE SCALE GENOMIC DNA]</scope>
    <source>
        <strain evidence="16">DSM 11246 / JCM 15787 / PB90-1</strain>
    </source>
</reference>
<dbReference type="Proteomes" id="UP000007013">
    <property type="component" value="Chromosome"/>
</dbReference>
<dbReference type="AlphaFoldDB" id="B1ZNX5"/>
<dbReference type="GO" id="GO:0045252">
    <property type="term" value="C:oxoglutarate dehydrogenase complex"/>
    <property type="evidence" value="ECO:0007669"/>
    <property type="project" value="UniProtKB-UniRule"/>
</dbReference>
<feature type="compositionally biased region" description="Polar residues" evidence="12">
    <location>
        <begin position="98"/>
        <end position="107"/>
    </location>
</feature>
<dbReference type="PANTHER" id="PTHR43416:SF5">
    <property type="entry name" value="DIHYDROLIPOYLLYSINE-RESIDUE SUCCINYLTRANSFERASE COMPONENT OF 2-OXOGLUTARATE DEHYDROGENASE COMPLEX, MITOCHONDRIAL"/>
    <property type="match status" value="1"/>
</dbReference>
<evidence type="ECO:0000313" key="15">
    <source>
        <dbReference type="EMBL" id="ACB77464.1"/>
    </source>
</evidence>
<proteinExistence type="inferred from homology"/>
<dbReference type="Pfam" id="PF02817">
    <property type="entry name" value="E3_binding"/>
    <property type="match status" value="1"/>
</dbReference>
<feature type="region of interest" description="Disordered" evidence="12">
    <location>
        <begin position="82"/>
        <end position="144"/>
    </location>
</feature>
<dbReference type="Pfam" id="PF00364">
    <property type="entry name" value="Biotin_lipoyl"/>
    <property type="match status" value="1"/>
</dbReference>
<dbReference type="SUPFAM" id="SSF47005">
    <property type="entry name" value="Peripheral subunit-binding domain of 2-oxo acid dehydrogenase complex"/>
    <property type="match status" value="1"/>
</dbReference>
<evidence type="ECO:0000256" key="9">
    <source>
        <dbReference type="ARBA" id="ARBA00023315"/>
    </source>
</evidence>
<dbReference type="GO" id="GO:0033512">
    <property type="term" value="P:L-lysine catabolic process to acetyl-CoA via saccharopine"/>
    <property type="evidence" value="ECO:0007669"/>
    <property type="project" value="UniProtKB-UniRule"/>
</dbReference>
<dbReference type="InterPro" id="IPR011053">
    <property type="entry name" value="Single_hybrid_motif"/>
</dbReference>
<evidence type="ECO:0000259" key="14">
    <source>
        <dbReference type="PROSITE" id="PS51826"/>
    </source>
</evidence>
<evidence type="ECO:0000256" key="11">
    <source>
        <dbReference type="RuleBase" id="RU361138"/>
    </source>
</evidence>
<dbReference type="OrthoDB" id="9805770at2"/>
<dbReference type="NCBIfam" id="NF004309">
    <property type="entry name" value="PRK05704.1"/>
    <property type="match status" value="1"/>
</dbReference>
<dbReference type="SUPFAM" id="SSF52777">
    <property type="entry name" value="CoA-dependent acyltransferases"/>
    <property type="match status" value="1"/>
</dbReference>
<name>B1ZNX5_OPITP</name>
<dbReference type="InterPro" id="IPR001078">
    <property type="entry name" value="2-oxoacid_DH_actylTfrase"/>
</dbReference>
<evidence type="ECO:0000259" key="13">
    <source>
        <dbReference type="PROSITE" id="PS50968"/>
    </source>
</evidence>
<dbReference type="eggNOG" id="COG0508">
    <property type="taxonomic scope" value="Bacteria"/>
</dbReference>
<keyword evidence="16" id="KW-1185">Reference proteome</keyword>
<dbReference type="InterPro" id="IPR004167">
    <property type="entry name" value="PSBD"/>
</dbReference>
<protein>
    <recommendedName>
        <fullName evidence="5 11">Dihydrolipoyllysine-residue succinyltransferase component of 2-oxoglutarate dehydrogenase complex</fullName>
        <ecNumber evidence="4 11">2.3.1.61</ecNumber>
    </recommendedName>
    <alternativeName>
        <fullName evidence="11">2-oxoglutarate dehydrogenase complex component E2</fullName>
    </alternativeName>
</protein>
<dbReference type="Gene3D" id="4.10.320.10">
    <property type="entry name" value="E3-binding domain"/>
    <property type="match status" value="1"/>
</dbReference>
<dbReference type="SUPFAM" id="SSF51230">
    <property type="entry name" value="Single hybrid motif"/>
    <property type="match status" value="1"/>
</dbReference>
<feature type="domain" description="Lipoyl-binding" evidence="13">
    <location>
        <begin position="3"/>
        <end position="77"/>
    </location>
</feature>
<keyword evidence="9 11" id="KW-0012">Acyltransferase</keyword>
<dbReference type="GO" id="GO:0005829">
    <property type="term" value="C:cytosol"/>
    <property type="evidence" value="ECO:0007669"/>
    <property type="project" value="TreeGrafter"/>
</dbReference>
<dbReference type="InterPro" id="IPR000089">
    <property type="entry name" value="Biotin_lipoyl"/>
</dbReference>
<dbReference type="CDD" id="cd06849">
    <property type="entry name" value="lipoyl_domain"/>
    <property type="match status" value="1"/>
</dbReference>
<comment type="similarity">
    <text evidence="3 11">Belongs to the 2-oxoacid dehydrogenase family.</text>
</comment>
<organism evidence="15 16">
    <name type="scientific">Opitutus terrae (strain DSM 11246 / JCM 15787 / PB90-1)</name>
    <dbReference type="NCBI Taxonomy" id="452637"/>
    <lineage>
        <taxon>Bacteria</taxon>
        <taxon>Pseudomonadati</taxon>
        <taxon>Verrucomicrobiota</taxon>
        <taxon>Opitutia</taxon>
        <taxon>Opitutales</taxon>
        <taxon>Opitutaceae</taxon>
        <taxon>Opitutus</taxon>
    </lineage>
</organism>
<dbReference type="FunFam" id="3.30.559.10:FF:000007">
    <property type="entry name" value="Dihydrolipoamide acetyltransferase component of pyruvate dehydrogenase complex"/>
    <property type="match status" value="1"/>
</dbReference>
<dbReference type="GO" id="GO:0004149">
    <property type="term" value="F:dihydrolipoyllysine-residue succinyltransferase activity"/>
    <property type="evidence" value="ECO:0007669"/>
    <property type="project" value="UniProtKB-UniRule"/>
</dbReference>
<dbReference type="Gene3D" id="2.40.50.100">
    <property type="match status" value="1"/>
</dbReference>
<evidence type="ECO:0000256" key="4">
    <source>
        <dbReference type="ARBA" id="ARBA00012945"/>
    </source>
</evidence>
<evidence type="ECO:0000256" key="12">
    <source>
        <dbReference type="SAM" id="MobiDB-lite"/>
    </source>
</evidence>